<keyword evidence="3" id="KW-1185">Reference proteome</keyword>
<dbReference type="InterPro" id="IPR016032">
    <property type="entry name" value="Sig_transdc_resp-reg_C-effctor"/>
</dbReference>
<accession>A0A9W6VBS4</accession>
<dbReference type="AlphaFoldDB" id="A0A9W6VBS4"/>
<dbReference type="InterPro" id="IPR005158">
    <property type="entry name" value="BTAD"/>
</dbReference>
<dbReference type="Pfam" id="PF13424">
    <property type="entry name" value="TPR_12"/>
    <property type="match status" value="1"/>
</dbReference>
<dbReference type="GO" id="GO:0003677">
    <property type="term" value="F:DNA binding"/>
    <property type="evidence" value="ECO:0007669"/>
    <property type="project" value="InterPro"/>
</dbReference>
<dbReference type="PANTHER" id="PTHR47691">
    <property type="entry name" value="REGULATOR-RELATED"/>
    <property type="match status" value="1"/>
</dbReference>
<dbReference type="InterPro" id="IPR011990">
    <property type="entry name" value="TPR-like_helical_dom_sf"/>
</dbReference>
<dbReference type="InterPro" id="IPR002182">
    <property type="entry name" value="NB-ARC"/>
</dbReference>
<sequence>MGLVEAAFGVLGSTALRIDGALAARWAPAKPRAMLAALLVAPGATVSTAALVRWVWGDDERKPGNTTATLDVYATRIRGLLKRLPVRASLRGDRGSYHLDTEPSAIDLVQFRELSAAARLHSGRGDPARAARHAESALRLSRGKPLADLRSPDALAWRARFERAELIPAHSTHLTALVELGRADEALALLEVVQAEYHDSLALHKLRLTVLHALHRPEEANEYYLAVRRSLDADGDPETADHLLRHHESLVHALPHPPKRSRRDTTEFVGRGGELALLDAAALTEDGTPPRGVVVLEGMPGVGKTALAVHWGRRVRGLFPGGDLFVDLAGHRTHPAASPAAIVDELLAGLGEEPNSSATPVVRAAALRRVLATRHPLVLLDNAHSAAQVKAVLPLLTECLVVVTSRHSLTELGAGPTTRFVHIGPLAPAESGALLDVRVGGAEAHPDLRAEVIRLCGGLPLAIAVVGRNIAEYRLRRRQSGLSPRRLLLELGIDADSDTSPQTLFTWSYRALPPQARDLFRALGLHPGSEFTAAAARACWGRTEAETAGTLSTLVDANLVDRGTTPGRFRFHDLIRECAHHLTHNEDTPDHRDATERRILAYYLGSAIAAHDALYPGHSSGPPLPPEPLVVPHRFPDAESARGWFAAEHVNLMATTVFAARAGHHAYAWRLPHAVSRYLRRSGHHEDCRIAREIAVDSARADGEPEAEASSLADLGLTYLTLGRFADAERSLLGALAFADATGTARGQGVIRYQLGKLAAQLGDTERAVRLLEESLVFAERGQDEQGKRWTLHALGDALLSAGRHNEALTALREAERLAVAGGDESARASVLAGICAVWRARGRFPEAAAYGEAALRTAEAARDAVIVVTTLAALAEVEHARGALATAEALTRRAVALADRVHHLPEHAKALDLLGDILAGQGRTPQAHTAWRDAAALYALMGDSTHQHEVLAKLPRT</sequence>
<name>A0A9W6VBS4_9PSEU</name>
<proteinExistence type="predicted"/>
<dbReference type="Pfam" id="PF07721">
    <property type="entry name" value="TPR_4"/>
    <property type="match status" value="1"/>
</dbReference>
<comment type="caution">
    <text evidence="2">The sequence shown here is derived from an EMBL/GenBank/DDBJ whole genome shotgun (WGS) entry which is preliminary data.</text>
</comment>
<dbReference type="InterPro" id="IPR027417">
    <property type="entry name" value="P-loop_NTPase"/>
</dbReference>
<dbReference type="PRINTS" id="PR00364">
    <property type="entry name" value="DISEASERSIST"/>
</dbReference>
<evidence type="ECO:0000259" key="1">
    <source>
        <dbReference type="SMART" id="SM01043"/>
    </source>
</evidence>
<dbReference type="GO" id="GO:0042802">
    <property type="term" value="F:identical protein binding"/>
    <property type="evidence" value="ECO:0007669"/>
    <property type="project" value="InterPro"/>
</dbReference>
<dbReference type="SMART" id="SM00028">
    <property type="entry name" value="TPR"/>
    <property type="match status" value="6"/>
</dbReference>
<dbReference type="Gene3D" id="1.25.40.10">
    <property type="entry name" value="Tetratricopeptide repeat domain"/>
    <property type="match status" value="3"/>
</dbReference>
<dbReference type="SUPFAM" id="SSF46894">
    <property type="entry name" value="C-terminal effector domain of the bipartite response regulators"/>
    <property type="match status" value="1"/>
</dbReference>
<dbReference type="Pfam" id="PF00931">
    <property type="entry name" value="NB-ARC"/>
    <property type="match status" value="1"/>
</dbReference>
<dbReference type="GO" id="GO:0043531">
    <property type="term" value="F:ADP binding"/>
    <property type="evidence" value="ECO:0007669"/>
    <property type="project" value="InterPro"/>
</dbReference>
<evidence type="ECO:0000313" key="3">
    <source>
        <dbReference type="Proteomes" id="UP001165042"/>
    </source>
</evidence>
<dbReference type="SUPFAM" id="SSF48452">
    <property type="entry name" value="TPR-like"/>
    <property type="match status" value="3"/>
</dbReference>
<protein>
    <submittedName>
        <fullName evidence="2">SARP family transcriptional regulator</fullName>
    </submittedName>
</protein>
<dbReference type="PANTHER" id="PTHR47691:SF3">
    <property type="entry name" value="HTH-TYPE TRANSCRIPTIONAL REGULATOR RV0890C-RELATED"/>
    <property type="match status" value="1"/>
</dbReference>
<dbReference type="Gene3D" id="1.10.10.10">
    <property type="entry name" value="Winged helix-like DNA-binding domain superfamily/Winged helix DNA-binding domain"/>
    <property type="match status" value="2"/>
</dbReference>
<dbReference type="GO" id="GO:0006355">
    <property type="term" value="P:regulation of DNA-templated transcription"/>
    <property type="evidence" value="ECO:0007669"/>
    <property type="project" value="InterPro"/>
</dbReference>
<feature type="domain" description="Bacterial transcriptional activator" evidence="1">
    <location>
        <begin position="106"/>
        <end position="251"/>
    </location>
</feature>
<dbReference type="InterPro" id="IPR036388">
    <property type="entry name" value="WH-like_DNA-bd_sf"/>
</dbReference>
<dbReference type="InterPro" id="IPR011717">
    <property type="entry name" value="TPR-4"/>
</dbReference>
<dbReference type="Pfam" id="PF03704">
    <property type="entry name" value="BTAD"/>
    <property type="match status" value="1"/>
</dbReference>
<dbReference type="SUPFAM" id="SSF52540">
    <property type="entry name" value="P-loop containing nucleoside triphosphate hydrolases"/>
    <property type="match status" value="1"/>
</dbReference>
<gene>
    <name evidence="2" type="ORF">Aglo03_42870</name>
</gene>
<dbReference type="SMART" id="SM01043">
    <property type="entry name" value="BTAD"/>
    <property type="match status" value="1"/>
</dbReference>
<reference evidence="2" key="1">
    <citation type="submission" date="2023-02" db="EMBL/GenBank/DDBJ databases">
        <title>Actinokineospora globicatena NBRC 15670.</title>
        <authorList>
            <person name="Ichikawa N."/>
            <person name="Sato H."/>
            <person name="Tonouchi N."/>
        </authorList>
    </citation>
    <scope>NUCLEOTIDE SEQUENCE</scope>
    <source>
        <strain evidence="2">NBRC 15670</strain>
    </source>
</reference>
<dbReference type="InterPro" id="IPR019734">
    <property type="entry name" value="TPR_rpt"/>
</dbReference>
<evidence type="ECO:0000313" key="2">
    <source>
        <dbReference type="EMBL" id="GLW93471.1"/>
    </source>
</evidence>
<dbReference type="Gene3D" id="3.40.50.300">
    <property type="entry name" value="P-loop containing nucleotide triphosphate hydrolases"/>
    <property type="match status" value="1"/>
</dbReference>
<dbReference type="Proteomes" id="UP001165042">
    <property type="component" value="Unassembled WGS sequence"/>
</dbReference>
<organism evidence="2 3">
    <name type="scientific">Actinokineospora globicatena</name>
    <dbReference type="NCBI Taxonomy" id="103729"/>
    <lineage>
        <taxon>Bacteria</taxon>
        <taxon>Bacillati</taxon>
        <taxon>Actinomycetota</taxon>
        <taxon>Actinomycetes</taxon>
        <taxon>Pseudonocardiales</taxon>
        <taxon>Pseudonocardiaceae</taxon>
        <taxon>Actinokineospora</taxon>
    </lineage>
</organism>
<dbReference type="EMBL" id="BSSD01000006">
    <property type="protein sequence ID" value="GLW93471.1"/>
    <property type="molecule type" value="Genomic_DNA"/>
</dbReference>